<protein>
    <recommendedName>
        <fullName evidence="3">WalW protein</fullName>
    </recommendedName>
</protein>
<dbReference type="AlphaFoldDB" id="A0A840YK38"/>
<accession>A0A840YK38</accession>
<name>A0A840YK38_9SPHN</name>
<keyword evidence="2" id="KW-1185">Reference proteome</keyword>
<dbReference type="CDD" id="cd10935">
    <property type="entry name" value="CE4_WalW"/>
    <property type="match status" value="1"/>
</dbReference>
<proteinExistence type="predicted"/>
<gene>
    <name evidence="1" type="ORF">FHT02_000486</name>
</gene>
<evidence type="ECO:0000313" key="2">
    <source>
        <dbReference type="Proteomes" id="UP000527143"/>
    </source>
</evidence>
<dbReference type="RefSeq" id="WP_343056802.1">
    <property type="nucleotide sequence ID" value="NZ_JACIJF010000001.1"/>
</dbReference>
<reference evidence="1 2" key="1">
    <citation type="submission" date="2020-08" db="EMBL/GenBank/DDBJ databases">
        <title>Genomic Encyclopedia of Type Strains, Phase IV (KMG-IV): sequencing the most valuable type-strain genomes for metagenomic binning, comparative biology and taxonomic classification.</title>
        <authorList>
            <person name="Goeker M."/>
        </authorList>
    </citation>
    <scope>NUCLEOTIDE SEQUENCE [LARGE SCALE GENOMIC DNA]</scope>
    <source>
        <strain evidence="1 2">DSM 26736</strain>
    </source>
</reference>
<comment type="caution">
    <text evidence="1">The sequence shown here is derived from an EMBL/GenBank/DDBJ whole genome shotgun (WGS) entry which is preliminary data.</text>
</comment>
<evidence type="ECO:0008006" key="3">
    <source>
        <dbReference type="Google" id="ProtNLM"/>
    </source>
</evidence>
<dbReference type="GO" id="GO:0005975">
    <property type="term" value="P:carbohydrate metabolic process"/>
    <property type="evidence" value="ECO:0007669"/>
    <property type="project" value="InterPro"/>
</dbReference>
<dbReference type="EMBL" id="JACIJF010000001">
    <property type="protein sequence ID" value="MBB5709280.1"/>
    <property type="molecule type" value="Genomic_DNA"/>
</dbReference>
<sequence>MPAPAADALLRWPDAFGSRFAVFVDTEEEFDWGRPFSREARATTHVRALPEAHAWFAGRGVPLTYLADHPVATCPRAVETLLALLQDGRSAIGTQLHPWVNPPFKETVNGYNSFAGNLAVELEAAKLRTLTDTITHAFGVRPRIYRAGRYGFGPNCAGILSGLGYRIDSSMRSGYDYSGEGGADFTQVGNQPFRLAPGLTELPLTTVYTGRLRRGGARLYQRLGTLHRGRGIASRLGLLSRVALTPEDMPVAEALEAIRTAAGEGLRFLHFSFHSPSLEPGHTPYVRDAADLKRFYRWWGEVLSALDRIGVRPASLSEIIEALDMACDPRGISAIAHGAGGL</sequence>
<organism evidence="1 2">
    <name type="scientific">Sphingomonas xinjiangensis</name>
    <dbReference type="NCBI Taxonomy" id="643568"/>
    <lineage>
        <taxon>Bacteria</taxon>
        <taxon>Pseudomonadati</taxon>
        <taxon>Pseudomonadota</taxon>
        <taxon>Alphaproteobacteria</taxon>
        <taxon>Sphingomonadales</taxon>
        <taxon>Sphingomonadaceae</taxon>
        <taxon>Sphingomonas</taxon>
    </lineage>
</organism>
<dbReference type="Gene3D" id="3.20.20.370">
    <property type="entry name" value="Glycoside hydrolase/deacetylase"/>
    <property type="match status" value="1"/>
</dbReference>
<dbReference type="InterPro" id="IPR011330">
    <property type="entry name" value="Glyco_hydro/deAcase_b/a-brl"/>
</dbReference>
<dbReference type="Proteomes" id="UP000527143">
    <property type="component" value="Unassembled WGS sequence"/>
</dbReference>
<evidence type="ECO:0000313" key="1">
    <source>
        <dbReference type="EMBL" id="MBB5709280.1"/>
    </source>
</evidence>
<dbReference type="SUPFAM" id="SSF88713">
    <property type="entry name" value="Glycoside hydrolase/deacetylase"/>
    <property type="match status" value="1"/>
</dbReference>